<dbReference type="InterPro" id="IPR035979">
    <property type="entry name" value="RBD_domain_sf"/>
</dbReference>
<dbReference type="SUPFAM" id="SSF54928">
    <property type="entry name" value="RNA-binding domain, RBD"/>
    <property type="match status" value="1"/>
</dbReference>
<dbReference type="InterPro" id="IPR050907">
    <property type="entry name" value="SRSF"/>
</dbReference>
<feature type="compositionally biased region" description="Gly residues" evidence="3">
    <location>
        <begin position="127"/>
        <end position="145"/>
    </location>
</feature>
<evidence type="ECO:0000256" key="3">
    <source>
        <dbReference type="SAM" id="MobiDB-lite"/>
    </source>
</evidence>
<dbReference type="GO" id="GO:0003723">
    <property type="term" value="F:RNA binding"/>
    <property type="evidence" value="ECO:0007669"/>
    <property type="project" value="UniProtKB-UniRule"/>
</dbReference>
<feature type="compositionally biased region" description="Basic and acidic residues" evidence="3">
    <location>
        <begin position="154"/>
        <end position="163"/>
    </location>
</feature>
<keyword evidence="1 2" id="KW-0694">RNA-binding</keyword>
<sequence>MSHLYRNYLSLSQCLGIASGKHPSGCEANSLDKEAGPVMIQPSLFSLGLKKTKIFVGRLPEDAQAADLRRLFEQYGVVTECDILNRYGFVHMKTEEMATRAIQELNNADFMGVQISVEQSTGKRSGRGGGRGGFGPMRGRGGMRGMGRAPPYMRDGRDYDRRPGLPPPPSMRNGYYDSYDRGYDSYYSARGPPPLSRDSWELLHFRGALPSLREPERRSAYPDMIRSPYERRSFSDLGRSPYDRPALPPVGAFERRSDYAGRLGSEMYRRRSPPPPASSYGGGYDRDIDPYGPPARRRNKAIECKGDTESWCHWNEMCEDYVSCHGGKKPIGRSRKKLEQQITETTLHHHLLIVTCRHLADSKMPSESREVLRREVAERRLCEGDNVQNVRR</sequence>
<dbReference type="SMART" id="SM00360">
    <property type="entry name" value="RRM"/>
    <property type="match status" value="1"/>
</dbReference>
<dbReference type="PROSITE" id="PS50102">
    <property type="entry name" value="RRM"/>
    <property type="match status" value="1"/>
</dbReference>
<dbReference type="Gene3D" id="3.30.70.330">
    <property type="match status" value="1"/>
</dbReference>
<evidence type="ECO:0000313" key="5">
    <source>
        <dbReference type="EMBL" id="CAD7198005.1"/>
    </source>
</evidence>
<feature type="region of interest" description="Disordered" evidence="3">
    <location>
        <begin position="119"/>
        <end position="174"/>
    </location>
</feature>
<dbReference type="AlphaFoldDB" id="A0A7R8VJH1"/>
<feature type="region of interest" description="Disordered" evidence="3">
    <location>
        <begin position="264"/>
        <end position="293"/>
    </location>
</feature>
<dbReference type="EMBL" id="OA565950">
    <property type="protein sequence ID" value="CAD7198005.1"/>
    <property type="molecule type" value="Genomic_DNA"/>
</dbReference>
<dbReference type="CDD" id="cd12343">
    <property type="entry name" value="RRM1_2_CoAA_like"/>
    <property type="match status" value="1"/>
</dbReference>
<dbReference type="Pfam" id="PF00076">
    <property type="entry name" value="RRM_1"/>
    <property type="match status" value="1"/>
</dbReference>
<evidence type="ECO:0000256" key="2">
    <source>
        <dbReference type="PROSITE-ProRule" id="PRU00176"/>
    </source>
</evidence>
<dbReference type="InterPro" id="IPR000504">
    <property type="entry name" value="RRM_dom"/>
</dbReference>
<dbReference type="PANTHER" id="PTHR23147">
    <property type="entry name" value="SERINE/ARGININE RICH SPLICING FACTOR"/>
    <property type="match status" value="1"/>
</dbReference>
<evidence type="ECO:0000259" key="4">
    <source>
        <dbReference type="PROSITE" id="PS50102"/>
    </source>
</evidence>
<reference evidence="5" key="1">
    <citation type="submission" date="2020-11" db="EMBL/GenBank/DDBJ databases">
        <authorList>
            <person name="Tran Van P."/>
        </authorList>
    </citation>
    <scope>NUCLEOTIDE SEQUENCE</scope>
</reference>
<name>A0A7R8VJH1_TIMDO</name>
<accession>A0A7R8VJH1</accession>
<protein>
    <recommendedName>
        <fullName evidence="4">RRM domain-containing protein</fullName>
    </recommendedName>
</protein>
<dbReference type="InterPro" id="IPR012677">
    <property type="entry name" value="Nucleotide-bd_a/b_plait_sf"/>
</dbReference>
<gene>
    <name evidence="5" type="ORF">TDIB3V08_LOCUS4294</name>
</gene>
<evidence type="ECO:0000256" key="1">
    <source>
        <dbReference type="ARBA" id="ARBA00022884"/>
    </source>
</evidence>
<organism evidence="5">
    <name type="scientific">Timema douglasi</name>
    <name type="common">Walking stick</name>
    <dbReference type="NCBI Taxonomy" id="61478"/>
    <lineage>
        <taxon>Eukaryota</taxon>
        <taxon>Metazoa</taxon>
        <taxon>Ecdysozoa</taxon>
        <taxon>Arthropoda</taxon>
        <taxon>Hexapoda</taxon>
        <taxon>Insecta</taxon>
        <taxon>Pterygota</taxon>
        <taxon>Neoptera</taxon>
        <taxon>Polyneoptera</taxon>
        <taxon>Phasmatodea</taxon>
        <taxon>Timematodea</taxon>
        <taxon>Timematoidea</taxon>
        <taxon>Timematidae</taxon>
        <taxon>Timema</taxon>
    </lineage>
</organism>
<feature type="domain" description="RRM" evidence="4">
    <location>
        <begin position="52"/>
        <end position="122"/>
    </location>
</feature>
<proteinExistence type="predicted"/>